<gene>
    <name evidence="2" type="ORF">DPX16_10581</name>
</gene>
<protein>
    <submittedName>
        <fullName evidence="2">Uncharacterized protein</fullName>
    </submittedName>
</protein>
<dbReference type="Proteomes" id="UP000281406">
    <property type="component" value="Unassembled WGS sequence"/>
</dbReference>
<comment type="caution">
    <text evidence="2">The sequence shown here is derived from an EMBL/GenBank/DDBJ whole genome shotgun (WGS) entry which is preliminary data.</text>
</comment>
<proteinExistence type="predicted"/>
<organism evidence="2 3">
    <name type="scientific">Anabarilius grahami</name>
    <name type="common">Kanglang fish</name>
    <name type="synonym">Barilius grahami</name>
    <dbReference type="NCBI Taxonomy" id="495550"/>
    <lineage>
        <taxon>Eukaryota</taxon>
        <taxon>Metazoa</taxon>
        <taxon>Chordata</taxon>
        <taxon>Craniata</taxon>
        <taxon>Vertebrata</taxon>
        <taxon>Euteleostomi</taxon>
        <taxon>Actinopterygii</taxon>
        <taxon>Neopterygii</taxon>
        <taxon>Teleostei</taxon>
        <taxon>Ostariophysi</taxon>
        <taxon>Cypriniformes</taxon>
        <taxon>Xenocyprididae</taxon>
        <taxon>Xenocypridinae</taxon>
        <taxon>Xenocypridinae incertae sedis</taxon>
        <taxon>Anabarilius</taxon>
    </lineage>
</organism>
<feature type="region of interest" description="Disordered" evidence="1">
    <location>
        <begin position="1"/>
        <end position="25"/>
    </location>
</feature>
<sequence>MASSSEELDIVSVTTGEVEDSSLHSPASKELVEVLTRTVTKLNIDWLAEKQEQQVKTEYKLLAQTTPEAECCYPYSPSEELGGGATLAGEVLEGQAAFTSYHGACLPSVSSRGRSANPAAMPGAQ</sequence>
<evidence type="ECO:0000313" key="2">
    <source>
        <dbReference type="EMBL" id="ROL54158.1"/>
    </source>
</evidence>
<evidence type="ECO:0000313" key="3">
    <source>
        <dbReference type="Proteomes" id="UP000281406"/>
    </source>
</evidence>
<evidence type="ECO:0000256" key="1">
    <source>
        <dbReference type="SAM" id="MobiDB-lite"/>
    </source>
</evidence>
<accession>A0A3N0Z882</accession>
<dbReference type="EMBL" id="RJVU01007007">
    <property type="protein sequence ID" value="ROL54158.1"/>
    <property type="molecule type" value="Genomic_DNA"/>
</dbReference>
<reference evidence="2 3" key="1">
    <citation type="submission" date="2018-10" db="EMBL/GenBank/DDBJ databases">
        <title>Genome assembly for a Yunnan-Guizhou Plateau 3E fish, Anabarilius grahami (Regan), and its evolutionary and genetic applications.</title>
        <authorList>
            <person name="Jiang W."/>
        </authorList>
    </citation>
    <scope>NUCLEOTIDE SEQUENCE [LARGE SCALE GENOMIC DNA]</scope>
    <source>
        <strain evidence="2">AG-KIZ</strain>
        <tissue evidence="2">Muscle</tissue>
    </source>
</reference>
<name>A0A3N0Z882_ANAGA</name>
<dbReference type="AlphaFoldDB" id="A0A3N0Z882"/>
<keyword evidence="3" id="KW-1185">Reference proteome</keyword>